<evidence type="ECO:0000256" key="1">
    <source>
        <dbReference type="SAM" id="SignalP"/>
    </source>
</evidence>
<name>A0AAW0BRY3_9AGAR</name>
<reference evidence="2 3" key="1">
    <citation type="submission" date="2024-01" db="EMBL/GenBank/DDBJ databases">
        <title>A draft genome for a cacao thread blight-causing isolate of Paramarasmius palmivorus.</title>
        <authorList>
            <person name="Baruah I.K."/>
            <person name="Bukari Y."/>
            <person name="Amoako-Attah I."/>
            <person name="Meinhardt L.W."/>
            <person name="Bailey B.A."/>
            <person name="Cohen S.P."/>
        </authorList>
    </citation>
    <scope>NUCLEOTIDE SEQUENCE [LARGE SCALE GENOMIC DNA]</scope>
    <source>
        <strain evidence="2 3">GH-12</strain>
    </source>
</reference>
<keyword evidence="3" id="KW-1185">Reference proteome</keyword>
<keyword evidence="1" id="KW-0732">Signal</keyword>
<gene>
    <name evidence="2" type="ORF">VNI00_014825</name>
</gene>
<dbReference type="AlphaFoldDB" id="A0AAW0BRY3"/>
<sequence length="188" mass="20850">MLNYCSLLLSLAIDALARDTSLFNGKDSNCGERSGVQVTSHLYHRRVQRLHPLHGQYSKALEPVLQHQLQILGAIVRLHSEAKLLRLVCSPAVLEHIFYQTLFFVGSEVDGTRPEEPQVLDNLSTGLLVLGRGLPTSTFWLAKLGSSLNLVCNKNHSDLPLTFVDVFNLKDTENRIKTACQAFGPVDS</sequence>
<feature type="chain" id="PRO_5043339855" evidence="1">
    <location>
        <begin position="18"/>
        <end position="188"/>
    </location>
</feature>
<feature type="signal peptide" evidence="1">
    <location>
        <begin position="1"/>
        <end position="17"/>
    </location>
</feature>
<evidence type="ECO:0000313" key="3">
    <source>
        <dbReference type="Proteomes" id="UP001383192"/>
    </source>
</evidence>
<dbReference type="EMBL" id="JAYKXP010000088">
    <property type="protein sequence ID" value="KAK7028812.1"/>
    <property type="molecule type" value="Genomic_DNA"/>
</dbReference>
<evidence type="ECO:0000313" key="2">
    <source>
        <dbReference type="EMBL" id="KAK7028812.1"/>
    </source>
</evidence>
<protein>
    <submittedName>
        <fullName evidence="2">Uncharacterized protein</fullName>
    </submittedName>
</protein>
<organism evidence="2 3">
    <name type="scientific">Paramarasmius palmivorus</name>
    <dbReference type="NCBI Taxonomy" id="297713"/>
    <lineage>
        <taxon>Eukaryota</taxon>
        <taxon>Fungi</taxon>
        <taxon>Dikarya</taxon>
        <taxon>Basidiomycota</taxon>
        <taxon>Agaricomycotina</taxon>
        <taxon>Agaricomycetes</taxon>
        <taxon>Agaricomycetidae</taxon>
        <taxon>Agaricales</taxon>
        <taxon>Marasmiineae</taxon>
        <taxon>Marasmiaceae</taxon>
        <taxon>Paramarasmius</taxon>
    </lineage>
</organism>
<accession>A0AAW0BRY3</accession>
<dbReference type="Proteomes" id="UP001383192">
    <property type="component" value="Unassembled WGS sequence"/>
</dbReference>
<proteinExistence type="predicted"/>
<comment type="caution">
    <text evidence="2">The sequence shown here is derived from an EMBL/GenBank/DDBJ whole genome shotgun (WGS) entry which is preliminary data.</text>
</comment>